<dbReference type="Gene3D" id="3.40.50.2300">
    <property type="match status" value="1"/>
</dbReference>
<dbReference type="Proteomes" id="UP000438699">
    <property type="component" value="Unassembled WGS sequence"/>
</dbReference>
<dbReference type="OrthoDB" id="9800029at2"/>
<dbReference type="EMBL" id="WAIE01000004">
    <property type="protein sequence ID" value="KAB1441339.1"/>
    <property type="molecule type" value="Genomic_DNA"/>
</dbReference>
<feature type="modified residue" description="4-aspartylphosphate" evidence="3">
    <location>
        <position position="51"/>
    </location>
</feature>
<dbReference type="SUPFAM" id="SSF52172">
    <property type="entry name" value="CheY-like"/>
    <property type="match status" value="1"/>
</dbReference>
<evidence type="ECO:0000313" key="5">
    <source>
        <dbReference type="EMBL" id="KAB1441339.1"/>
    </source>
</evidence>
<feature type="domain" description="Response regulatory" evidence="4">
    <location>
        <begin position="2"/>
        <end position="115"/>
    </location>
</feature>
<dbReference type="InterPro" id="IPR050595">
    <property type="entry name" value="Bact_response_regulator"/>
</dbReference>
<dbReference type="PANTHER" id="PTHR44591:SF14">
    <property type="entry name" value="PROTEIN PILG"/>
    <property type="match status" value="1"/>
</dbReference>
<dbReference type="Pfam" id="PF00072">
    <property type="entry name" value="Response_reg"/>
    <property type="match status" value="1"/>
</dbReference>
<dbReference type="GO" id="GO:0000160">
    <property type="term" value="P:phosphorelay signal transduction system"/>
    <property type="evidence" value="ECO:0007669"/>
    <property type="project" value="UniProtKB-KW"/>
</dbReference>
<dbReference type="PANTHER" id="PTHR44591">
    <property type="entry name" value="STRESS RESPONSE REGULATOR PROTEIN 1"/>
    <property type="match status" value="1"/>
</dbReference>
<dbReference type="InterPro" id="IPR011006">
    <property type="entry name" value="CheY-like_superfamily"/>
</dbReference>
<evidence type="ECO:0000256" key="2">
    <source>
        <dbReference type="ARBA" id="ARBA00023012"/>
    </source>
</evidence>
<accession>A0A6N6N0F9</accession>
<organism evidence="5 6">
    <name type="scientific">Pseudodesulfovibrio senegalensis</name>
    <dbReference type="NCBI Taxonomy" id="1721087"/>
    <lineage>
        <taxon>Bacteria</taxon>
        <taxon>Pseudomonadati</taxon>
        <taxon>Thermodesulfobacteriota</taxon>
        <taxon>Desulfovibrionia</taxon>
        <taxon>Desulfovibrionales</taxon>
        <taxon>Desulfovibrionaceae</taxon>
    </lineage>
</organism>
<protein>
    <submittedName>
        <fullName evidence="5">Response regulator</fullName>
    </submittedName>
</protein>
<keyword evidence="1 3" id="KW-0597">Phosphoprotein</keyword>
<reference evidence="5 6" key="1">
    <citation type="journal article" date="2017" name="Int. J. Syst. Evol. Microbiol.">
        <title>Desulfovibrio senegalensis sp. nov., a mesophilic sulfate reducer isolated from marine sediment.</title>
        <authorList>
            <person name="Thioye A."/>
            <person name="Gam Z.B.A."/>
            <person name="Mbengue M."/>
            <person name="Cayol J.L."/>
            <person name="Joseph-Bartoli M."/>
            <person name="Toure-Kane C."/>
            <person name="Labat M."/>
        </authorList>
    </citation>
    <scope>NUCLEOTIDE SEQUENCE [LARGE SCALE GENOMIC DNA]</scope>
    <source>
        <strain evidence="5 6">DSM 101509</strain>
    </source>
</reference>
<gene>
    <name evidence="5" type="ORF">F8A88_10330</name>
</gene>
<comment type="caution">
    <text evidence="5">The sequence shown here is derived from an EMBL/GenBank/DDBJ whole genome shotgun (WGS) entry which is preliminary data.</text>
</comment>
<dbReference type="AlphaFoldDB" id="A0A6N6N0F9"/>
<evidence type="ECO:0000256" key="3">
    <source>
        <dbReference type="PROSITE-ProRule" id="PRU00169"/>
    </source>
</evidence>
<evidence type="ECO:0000313" key="6">
    <source>
        <dbReference type="Proteomes" id="UP000438699"/>
    </source>
</evidence>
<dbReference type="PROSITE" id="PS50110">
    <property type="entry name" value="RESPONSE_REGULATORY"/>
    <property type="match status" value="1"/>
</dbReference>
<dbReference type="RefSeq" id="WP_151151082.1">
    <property type="nucleotide sequence ID" value="NZ_WAIE01000004.1"/>
</dbReference>
<sequence>MKILLVDDEHELVSAMAERLDMRGIHAEFCCCGTDAIEMAKEKCFDVAVLDMKMPRMSGLELRRELSALCPDMRFVFLSGHGSEEDFKQGCAEAAFYLIKPVAIEDLMETLRRVMEK</sequence>
<evidence type="ECO:0000256" key="1">
    <source>
        <dbReference type="ARBA" id="ARBA00022553"/>
    </source>
</evidence>
<keyword evidence="2" id="KW-0902">Two-component regulatory system</keyword>
<proteinExistence type="predicted"/>
<dbReference type="SMART" id="SM00448">
    <property type="entry name" value="REC"/>
    <property type="match status" value="1"/>
</dbReference>
<dbReference type="InterPro" id="IPR001789">
    <property type="entry name" value="Sig_transdc_resp-reg_receiver"/>
</dbReference>
<keyword evidence="6" id="KW-1185">Reference proteome</keyword>
<name>A0A6N6N0F9_9BACT</name>
<evidence type="ECO:0000259" key="4">
    <source>
        <dbReference type="PROSITE" id="PS50110"/>
    </source>
</evidence>